<accession>A0A2T0SEC2</accession>
<dbReference type="Gene3D" id="3.30.565.10">
    <property type="entry name" value="Histidine kinase-like ATPase, C-terminal domain"/>
    <property type="match status" value="1"/>
</dbReference>
<dbReference type="InterPro" id="IPR052162">
    <property type="entry name" value="Sensor_kinase/Photoreceptor"/>
</dbReference>
<dbReference type="Pfam" id="PF02518">
    <property type="entry name" value="HATPase_c"/>
    <property type="match status" value="1"/>
</dbReference>
<dbReference type="EC" id="2.7.13.3" evidence="2"/>
<dbReference type="InterPro" id="IPR005467">
    <property type="entry name" value="His_kinase_dom"/>
</dbReference>
<dbReference type="SMART" id="SM00388">
    <property type="entry name" value="HisKA"/>
    <property type="match status" value="1"/>
</dbReference>
<dbReference type="RefSeq" id="WP_106139844.1">
    <property type="nucleotide sequence ID" value="NZ_PVTE01000022.1"/>
</dbReference>
<dbReference type="AlphaFoldDB" id="A0A2T0SEC2"/>
<feature type="domain" description="Histidine kinase" evidence="6">
    <location>
        <begin position="295"/>
        <end position="522"/>
    </location>
</feature>
<dbReference type="GO" id="GO:0000155">
    <property type="term" value="F:phosphorelay sensor kinase activity"/>
    <property type="evidence" value="ECO:0007669"/>
    <property type="project" value="InterPro"/>
</dbReference>
<dbReference type="InterPro" id="IPR035965">
    <property type="entry name" value="PAS-like_dom_sf"/>
</dbReference>
<dbReference type="PANTHER" id="PTHR43304">
    <property type="entry name" value="PHYTOCHROME-LIKE PROTEIN CPH1"/>
    <property type="match status" value="1"/>
</dbReference>
<evidence type="ECO:0000256" key="1">
    <source>
        <dbReference type="ARBA" id="ARBA00000085"/>
    </source>
</evidence>
<dbReference type="SMART" id="SM00387">
    <property type="entry name" value="HATPase_c"/>
    <property type="match status" value="1"/>
</dbReference>
<keyword evidence="5" id="KW-0418">Kinase</keyword>
<evidence type="ECO:0000259" key="6">
    <source>
        <dbReference type="PROSITE" id="PS50109"/>
    </source>
</evidence>
<sequence>MGNSSQVRISSCPTTDSSALDIATDRIDYAIRAERTICDLLNESVDLRFVDVDSSTARLLGVNPRVLLNRRYTDFFDPSAFNELLNRCLTVFQSGQPQRFPVSSADFDGIMRTYCVYVDRHEHQIHLHCEDTTDTIAGSQLTLTDLLNTLPDALCLLEPTFSDSSEQRQIINFTFRFANRSFETVWSRIGTTLPGSLYLSSPIHSAQPALFTHLSAVVATGTAYEGELLVGNGTPTNWYATQISRTPAGSVVMTLHNSSAVRAVLTRAETQNQSLQEAIRNLERSNLDLAQFAQVASHDLQEPLRKIQVFSDLLQNQFADSLSEGERDLSKRLQVSAHRMQQMIRDLMNYSRLTSDKASFGPIDLNAVVADVRTDLDMLINDRKAVIDVAPLPTVTGNSSRLRQLFQNLIANALKFQPTGQRPHVRVSSQRIDRATLPTTLKLQPNRDYHLISVSDNGIGFDVEKYRAKLFRLFQRLHERKFYEGTGIGLAVAQRVAESHEGTVDVRSTPGHGSTFDVYLPA</sequence>
<proteinExistence type="predicted"/>
<evidence type="ECO:0000256" key="2">
    <source>
        <dbReference type="ARBA" id="ARBA00012438"/>
    </source>
</evidence>
<dbReference type="Gene3D" id="1.10.287.130">
    <property type="match status" value="1"/>
</dbReference>
<keyword evidence="8" id="KW-1185">Reference proteome</keyword>
<comment type="catalytic activity">
    <reaction evidence="1">
        <text>ATP + protein L-histidine = ADP + protein N-phospho-L-histidine.</text>
        <dbReference type="EC" id="2.7.13.3"/>
    </reaction>
</comment>
<dbReference type="EMBL" id="PVTE01000022">
    <property type="protein sequence ID" value="PRY31754.1"/>
    <property type="molecule type" value="Genomic_DNA"/>
</dbReference>
<evidence type="ECO:0000256" key="5">
    <source>
        <dbReference type="ARBA" id="ARBA00022777"/>
    </source>
</evidence>
<dbReference type="PROSITE" id="PS50109">
    <property type="entry name" value="HIS_KIN"/>
    <property type="match status" value="1"/>
</dbReference>
<dbReference type="SUPFAM" id="SSF55785">
    <property type="entry name" value="PYP-like sensor domain (PAS domain)"/>
    <property type="match status" value="1"/>
</dbReference>
<organism evidence="7 8">
    <name type="scientific">Spirosoma oryzae</name>
    <dbReference type="NCBI Taxonomy" id="1469603"/>
    <lineage>
        <taxon>Bacteria</taxon>
        <taxon>Pseudomonadati</taxon>
        <taxon>Bacteroidota</taxon>
        <taxon>Cytophagia</taxon>
        <taxon>Cytophagales</taxon>
        <taxon>Cytophagaceae</taxon>
        <taxon>Spirosoma</taxon>
    </lineage>
</organism>
<evidence type="ECO:0000313" key="8">
    <source>
        <dbReference type="Proteomes" id="UP000238375"/>
    </source>
</evidence>
<dbReference type="InterPro" id="IPR003661">
    <property type="entry name" value="HisK_dim/P_dom"/>
</dbReference>
<dbReference type="SUPFAM" id="SSF47384">
    <property type="entry name" value="Homodimeric domain of signal transducing histidine kinase"/>
    <property type="match status" value="1"/>
</dbReference>
<name>A0A2T0SEC2_9BACT</name>
<dbReference type="Proteomes" id="UP000238375">
    <property type="component" value="Unassembled WGS sequence"/>
</dbReference>
<keyword evidence="3" id="KW-0597">Phosphoprotein</keyword>
<dbReference type="InterPro" id="IPR036890">
    <property type="entry name" value="HATPase_C_sf"/>
</dbReference>
<evidence type="ECO:0000256" key="3">
    <source>
        <dbReference type="ARBA" id="ARBA00022553"/>
    </source>
</evidence>
<dbReference type="OrthoDB" id="927680at2"/>
<dbReference type="InterPro" id="IPR003594">
    <property type="entry name" value="HATPase_dom"/>
</dbReference>
<dbReference type="PANTHER" id="PTHR43304:SF1">
    <property type="entry name" value="PAC DOMAIN-CONTAINING PROTEIN"/>
    <property type="match status" value="1"/>
</dbReference>
<evidence type="ECO:0000256" key="4">
    <source>
        <dbReference type="ARBA" id="ARBA00022679"/>
    </source>
</evidence>
<reference evidence="7 8" key="1">
    <citation type="submission" date="2018-03" db="EMBL/GenBank/DDBJ databases">
        <title>Genomic Encyclopedia of Archaeal and Bacterial Type Strains, Phase II (KMG-II): from individual species to whole genera.</title>
        <authorList>
            <person name="Goeker M."/>
        </authorList>
    </citation>
    <scope>NUCLEOTIDE SEQUENCE [LARGE SCALE GENOMIC DNA]</scope>
    <source>
        <strain evidence="7 8">DSM 28354</strain>
    </source>
</reference>
<protein>
    <recommendedName>
        <fullName evidence="2">histidine kinase</fullName>
        <ecNumber evidence="2">2.7.13.3</ecNumber>
    </recommendedName>
</protein>
<dbReference type="InterPro" id="IPR004358">
    <property type="entry name" value="Sig_transdc_His_kin-like_C"/>
</dbReference>
<dbReference type="Pfam" id="PF00512">
    <property type="entry name" value="HisKA"/>
    <property type="match status" value="1"/>
</dbReference>
<comment type="caution">
    <text evidence="7">The sequence shown here is derived from an EMBL/GenBank/DDBJ whole genome shotgun (WGS) entry which is preliminary data.</text>
</comment>
<dbReference type="PRINTS" id="PR00344">
    <property type="entry name" value="BCTRLSENSOR"/>
</dbReference>
<dbReference type="CDD" id="cd00082">
    <property type="entry name" value="HisKA"/>
    <property type="match status" value="1"/>
</dbReference>
<dbReference type="SUPFAM" id="SSF55874">
    <property type="entry name" value="ATPase domain of HSP90 chaperone/DNA topoisomerase II/histidine kinase"/>
    <property type="match status" value="1"/>
</dbReference>
<evidence type="ECO:0000313" key="7">
    <source>
        <dbReference type="EMBL" id="PRY31754.1"/>
    </source>
</evidence>
<dbReference type="InterPro" id="IPR036097">
    <property type="entry name" value="HisK_dim/P_sf"/>
</dbReference>
<dbReference type="Gene3D" id="3.30.450.20">
    <property type="entry name" value="PAS domain"/>
    <property type="match status" value="1"/>
</dbReference>
<gene>
    <name evidence="7" type="ORF">CLV58_12249</name>
</gene>
<keyword evidence="4" id="KW-0808">Transferase</keyword>